<proteinExistence type="predicted"/>
<organism evidence="2 3">
    <name type="scientific">Dethiosulfatarculus sandiegensis</name>
    <dbReference type="NCBI Taxonomy" id="1429043"/>
    <lineage>
        <taxon>Bacteria</taxon>
        <taxon>Pseudomonadati</taxon>
        <taxon>Thermodesulfobacteriota</taxon>
        <taxon>Desulfarculia</taxon>
        <taxon>Desulfarculales</taxon>
        <taxon>Desulfarculaceae</taxon>
        <taxon>Dethiosulfatarculus</taxon>
    </lineage>
</organism>
<evidence type="ECO:0000313" key="3">
    <source>
        <dbReference type="Proteomes" id="UP000032233"/>
    </source>
</evidence>
<sequence>MEAACFFMWNLEFFIGACGRAVPAIVFLKSMIKFK</sequence>
<keyword evidence="1" id="KW-0812">Transmembrane</keyword>
<evidence type="ECO:0000256" key="1">
    <source>
        <dbReference type="SAM" id="Phobius"/>
    </source>
</evidence>
<reference evidence="2 3" key="1">
    <citation type="submission" date="2013-11" db="EMBL/GenBank/DDBJ databases">
        <title>Metagenomic analysis of a methanogenic consortium involved in long chain n-alkane degradation.</title>
        <authorList>
            <person name="Davidova I.A."/>
            <person name="Callaghan A.V."/>
            <person name="Wawrik B."/>
            <person name="Pruitt S."/>
            <person name="Marks C."/>
            <person name="Duncan K.E."/>
            <person name="Suflita J.M."/>
        </authorList>
    </citation>
    <scope>NUCLEOTIDE SEQUENCE [LARGE SCALE GENOMIC DNA]</scope>
    <source>
        <strain evidence="2 3">SPR</strain>
    </source>
</reference>
<keyword evidence="3" id="KW-1185">Reference proteome</keyword>
<accession>A0A0D2JRF2</accession>
<dbReference type="AlphaFoldDB" id="A0A0D2JRF2"/>
<feature type="transmembrane region" description="Helical" evidence="1">
    <location>
        <begin position="6"/>
        <end position="28"/>
    </location>
</feature>
<keyword evidence="1" id="KW-0472">Membrane</keyword>
<protein>
    <submittedName>
        <fullName evidence="2">Uncharacterized protein</fullName>
    </submittedName>
</protein>
<dbReference type="InParanoid" id="A0A0D2JRF2"/>
<dbReference type="EMBL" id="AZAC01000035">
    <property type="protein sequence ID" value="KIX12040.1"/>
    <property type="molecule type" value="Genomic_DNA"/>
</dbReference>
<keyword evidence="1" id="KW-1133">Transmembrane helix</keyword>
<evidence type="ECO:0000313" key="2">
    <source>
        <dbReference type="EMBL" id="KIX12040.1"/>
    </source>
</evidence>
<comment type="caution">
    <text evidence="2">The sequence shown here is derived from an EMBL/GenBank/DDBJ whole genome shotgun (WGS) entry which is preliminary data.</text>
</comment>
<name>A0A0D2JRF2_9BACT</name>
<gene>
    <name evidence="2" type="ORF">X474_21300</name>
</gene>
<dbReference type="Proteomes" id="UP000032233">
    <property type="component" value="Unassembled WGS sequence"/>
</dbReference>